<dbReference type="InterPro" id="IPR009100">
    <property type="entry name" value="AcylCoA_DH/oxidase_NM_dom_sf"/>
</dbReference>
<dbReference type="Gene3D" id="1.10.540.10">
    <property type="entry name" value="Acyl-CoA dehydrogenase/oxidase, N-terminal domain"/>
    <property type="match status" value="1"/>
</dbReference>
<dbReference type="PANTHER" id="PTHR43292:SF4">
    <property type="entry name" value="ACYL-COA DEHYDROGENASE FADE34"/>
    <property type="match status" value="1"/>
</dbReference>
<name>A0A381YT86_9ZZZZ</name>
<dbReference type="Pfam" id="PF02771">
    <property type="entry name" value="Acyl-CoA_dh_N"/>
    <property type="match status" value="1"/>
</dbReference>
<evidence type="ECO:0000256" key="4">
    <source>
        <dbReference type="ARBA" id="ARBA00023002"/>
    </source>
</evidence>
<proteinExistence type="predicted"/>
<feature type="domain" description="Acyl-CoA oxidase/dehydrogenase middle" evidence="5">
    <location>
        <begin position="129"/>
        <end position="207"/>
    </location>
</feature>
<dbReference type="InterPro" id="IPR052161">
    <property type="entry name" value="Mycobact_Acyl-CoA_DH"/>
</dbReference>
<keyword evidence="2" id="KW-0285">Flavoprotein</keyword>
<dbReference type="Pfam" id="PF02770">
    <property type="entry name" value="Acyl-CoA_dh_M"/>
    <property type="match status" value="1"/>
</dbReference>
<dbReference type="AlphaFoldDB" id="A0A381YT86"/>
<dbReference type="FunFam" id="2.40.110.10:FF:000011">
    <property type="entry name" value="Acyl-CoA dehydrogenase FadE34"/>
    <property type="match status" value="1"/>
</dbReference>
<evidence type="ECO:0000259" key="5">
    <source>
        <dbReference type="Pfam" id="PF02770"/>
    </source>
</evidence>
<keyword evidence="4" id="KW-0560">Oxidoreductase</keyword>
<reference evidence="7" key="1">
    <citation type="submission" date="2018-05" db="EMBL/GenBank/DDBJ databases">
        <authorList>
            <person name="Lanie J.A."/>
            <person name="Ng W.-L."/>
            <person name="Kazmierczak K.M."/>
            <person name="Andrzejewski T.M."/>
            <person name="Davidsen T.M."/>
            <person name="Wayne K.J."/>
            <person name="Tettelin H."/>
            <person name="Glass J.I."/>
            <person name="Rusch D."/>
            <person name="Podicherti R."/>
            <person name="Tsui H.-C.T."/>
            <person name="Winkler M.E."/>
        </authorList>
    </citation>
    <scope>NUCLEOTIDE SEQUENCE</scope>
</reference>
<protein>
    <recommendedName>
        <fullName evidence="8">Acyl-CoA dehydrogenase</fullName>
    </recommendedName>
</protein>
<gene>
    <name evidence="7" type="ORF">METZ01_LOCUS132695</name>
</gene>
<dbReference type="Gene3D" id="2.40.110.10">
    <property type="entry name" value="Butyryl-CoA Dehydrogenase, subunit A, domain 2"/>
    <property type="match status" value="1"/>
</dbReference>
<dbReference type="SUPFAM" id="SSF56645">
    <property type="entry name" value="Acyl-CoA dehydrogenase NM domain-like"/>
    <property type="match status" value="1"/>
</dbReference>
<dbReference type="InterPro" id="IPR046373">
    <property type="entry name" value="Acyl-CoA_Oxase/DH_mid-dom_sf"/>
</dbReference>
<dbReference type="InterPro" id="IPR006091">
    <property type="entry name" value="Acyl-CoA_Oxase/DH_mid-dom"/>
</dbReference>
<dbReference type="EMBL" id="UINC01018924">
    <property type="protein sequence ID" value="SVA79841.1"/>
    <property type="molecule type" value="Genomic_DNA"/>
</dbReference>
<evidence type="ECO:0008006" key="8">
    <source>
        <dbReference type="Google" id="ProtNLM"/>
    </source>
</evidence>
<evidence type="ECO:0000256" key="1">
    <source>
        <dbReference type="ARBA" id="ARBA00001974"/>
    </source>
</evidence>
<keyword evidence="3" id="KW-0274">FAD</keyword>
<dbReference type="GO" id="GO:0005886">
    <property type="term" value="C:plasma membrane"/>
    <property type="evidence" value="ECO:0007669"/>
    <property type="project" value="TreeGrafter"/>
</dbReference>
<dbReference type="PANTHER" id="PTHR43292">
    <property type="entry name" value="ACYL-COA DEHYDROGENASE"/>
    <property type="match status" value="1"/>
</dbReference>
<dbReference type="InterPro" id="IPR037069">
    <property type="entry name" value="AcylCoA_DH/ox_N_sf"/>
</dbReference>
<dbReference type="GO" id="GO:0050660">
    <property type="term" value="F:flavin adenine dinucleotide binding"/>
    <property type="evidence" value="ECO:0007669"/>
    <property type="project" value="InterPro"/>
</dbReference>
<comment type="cofactor">
    <cofactor evidence="1">
        <name>FAD</name>
        <dbReference type="ChEBI" id="CHEBI:57692"/>
    </cofactor>
</comment>
<evidence type="ECO:0000259" key="6">
    <source>
        <dbReference type="Pfam" id="PF02771"/>
    </source>
</evidence>
<feature type="domain" description="Acyl-CoA dehydrogenase/oxidase N-terminal" evidence="6">
    <location>
        <begin position="8"/>
        <end position="122"/>
    </location>
</feature>
<feature type="non-terminal residue" evidence="7">
    <location>
        <position position="219"/>
    </location>
</feature>
<evidence type="ECO:0000256" key="3">
    <source>
        <dbReference type="ARBA" id="ARBA00022827"/>
    </source>
</evidence>
<dbReference type="GO" id="GO:0016627">
    <property type="term" value="F:oxidoreductase activity, acting on the CH-CH group of donors"/>
    <property type="evidence" value="ECO:0007669"/>
    <property type="project" value="InterPro"/>
</dbReference>
<sequence>MDLSLTVEEAAFRDECRNWLQGNLPWDYGTGLPPLFADLAEEVAFLRDWQRRLAGAGLVGVTWPVAFGGRGAGPMHHYLAQEELARARAPELVGRIGVNLVGPTLLAHGTPGQQQRWLPGILPADHLCCQLFSEPGAGSDLAAIATRAVATDDGWVLTGQKVWTSYAQFADWGLCLARTDPDSVGSRGLSMFMVDLHAPGVEVRPLRQITDESDFNEVF</sequence>
<organism evidence="7">
    <name type="scientific">marine metagenome</name>
    <dbReference type="NCBI Taxonomy" id="408172"/>
    <lineage>
        <taxon>unclassified sequences</taxon>
        <taxon>metagenomes</taxon>
        <taxon>ecological metagenomes</taxon>
    </lineage>
</organism>
<accession>A0A381YT86</accession>
<evidence type="ECO:0000313" key="7">
    <source>
        <dbReference type="EMBL" id="SVA79841.1"/>
    </source>
</evidence>
<dbReference type="InterPro" id="IPR013786">
    <property type="entry name" value="AcylCoA_DH/ox_N"/>
</dbReference>
<evidence type="ECO:0000256" key="2">
    <source>
        <dbReference type="ARBA" id="ARBA00022630"/>
    </source>
</evidence>